<dbReference type="GO" id="GO:0008080">
    <property type="term" value="F:N-acetyltransferase activity"/>
    <property type="evidence" value="ECO:0007669"/>
    <property type="project" value="InterPro"/>
</dbReference>
<protein>
    <submittedName>
        <fullName evidence="3">Acetyltransferase</fullName>
        <ecNumber evidence="3">2.3.1.-</ecNumber>
    </submittedName>
</protein>
<dbReference type="EC" id="2.3.1.-" evidence="3"/>
<accession>A0AAC8VJP5</accession>
<gene>
    <name evidence="3" type="ORF">KU39_2561</name>
</gene>
<dbReference type="InterPro" id="IPR016181">
    <property type="entry name" value="Acyl_CoA_acyltransferase"/>
</dbReference>
<dbReference type="PANTHER" id="PTHR13947">
    <property type="entry name" value="GNAT FAMILY N-ACETYLTRANSFERASE"/>
    <property type="match status" value="1"/>
</dbReference>
<evidence type="ECO:0000256" key="1">
    <source>
        <dbReference type="ARBA" id="ARBA00022679"/>
    </source>
</evidence>
<feature type="domain" description="N-acetyltransferase" evidence="2">
    <location>
        <begin position="1"/>
        <end position="145"/>
    </location>
</feature>
<name>A0AAC8VJP5_PISSA</name>
<dbReference type="AlphaFoldDB" id="A0AAC8VJP5"/>
<keyword evidence="3" id="KW-0012">Acyltransferase</keyword>
<dbReference type="Pfam" id="PF00583">
    <property type="entry name" value="Acetyltransf_1"/>
    <property type="match status" value="1"/>
</dbReference>
<evidence type="ECO:0000313" key="3">
    <source>
        <dbReference type="EMBL" id="ALB23737.1"/>
    </source>
</evidence>
<dbReference type="InterPro" id="IPR050769">
    <property type="entry name" value="NAT_camello-type"/>
</dbReference>
<dbReference type="CDD" id="cd04301">
    <property type="entry name" value="NAT_SF"/>
    <property type="match status" value="1"/>
</dbReference>
<dbReference type="Proteomes" id="UP000029558">
    <property type="component" value="Chromosome"/>
</dbReference>
<reference evidence="3 4" key="1">
    <citation type="journal article" date="2014" name="Genome Announc.">
        <title>Comparative Genome Analysis of Two Isolates of the Fish Pathogen Piscirickettsia salmonis from Different Hosts Reveals Major Differences in Virulence-Associated Secretion Systems.</title>
        <authorList>
            <person name="Bohle H."/>
            <person name="Henriquez P."/>
            <person name="Grothusen H."/>
            <person name="Navas E."/>
            <person name="Sandoval A."/>
            <person name="Bustamante F."/>
            <person name="Bustos P."/>
            <person name="Mancilla M."/>
        </authorList>
    </citation>
    <scope>NUCLEOTIDE SEQUENCE [LARGE SCALE GENOMIC DNA]</scope>
    <source>
        <strain evidence="4">B1-32597</strain>
    </source>
</reference>
<dbReference type="EMBL" id="CP012508">
    <property type="protein sequence ID" value="ALB23737.1"/>
    <property type="molecule type" value="Genomic_DNA"/>
</dbReference>
<evidence type="ECO:0000313" key="4">
    <source>
        <dbReference type="Proteomes" id="UP000029558"/>
    </source>
</evidence>
<dbReference type="SUPFAM" id="SSF55729">
    <property type="entry name" value="Acyl-CoA N-acyltransferases (Nat)"/>
    <property type="match status" value="1"/>
</dbReference>
<proteinExistence type="predicted"/>
<organism evidence="3 4">
    <name type="scientific">Piscirickettsia salmonis</name>
    <dbReference type="NCBI Taxonomy" id="1238"/>
    <lineage>
        <taxon>Bacteria</taxon>
        <taxon>Pseudomonadati</taxon>
        <taxon>Pseudomonadota</taxon>
        <taxon>Gammaproteobacteria</taxon>
        <taxon>Thiotrichales</taxon>
        <taxon>Piscirickettsiaceae</taxon>
        <taxon>Piscirickettsia</taxon>
    </lineage>
</organism>
<dbReference type="PROSITE" id="PS51186">
    <property type="entry name" value="GNAT"/>
    <property type="match status" value="1"/>
</dbReference>
<evidence type="ECO:0000259" key="2">
    <source>
        <dbReference type="PROSITE" id="PS51186"/>
    </source>
</evidence>
<dbReference type="InterPro" id="IPR000182">
    <property type="entry name" value="GNAT_dom"/>
</dbReference>
<sequence length="145" mass="16518">MKIRTMVTDDINTVFDIRGSVVENYLSTKELAELGFTPDLFKNMLLTDCVGWITYTDVADAGFVVVNTQGKILGLFVRPDFEGMGFGKALLKQAESWLYEQGIKEAWLATSNDFSTRAHKFYKNMGWTMSIKLPRNQVRYQKNIG</sequence>
<dbReference type="Gene3D" id="3.40.630.30">
    <property type="match status" value="1"/>
</dbReference>
<keyword evidence="1 3" id="KW-0808">Transferase</keyword>
<dbReference type="PANTHER" id="PTHR13947:SF37">
    <property type="entry name" value="LD18367P"/>
    <property type="match status" value="1"/>
</dbReference>